<feature type="transmembrane region" description="Helical" evidence="6">
    <location>
        <begin position="171"/>
        <end position="192"/>
    </location>
</feature>
<evidence type="ECO:0000256" key="4">
    <source>
        <dbReference type="ARBA" id="ARBA00022989"/>
    </source>
</evidence>
<evidence type="ECO:0000256" key="1">
    <source>
        <dbReference type="ARBA" id="ARBA00004651"/>
    </source>
</evidence>
<reference evidence="8 9" key="1">
    <citation type="journal article" date="2010" name="Proc. Natl. Acad. Sci. U.S.A.">
        <title>Enigmatic, ultrasmall, uncultivated Archaea.</title>
        <authorList>
            <person name="Baker B.J."/>
            <person name="Comolli L.R."/>
            <person name="Dick G.J."/>
            <person name="Hauser L.J."/>
            <person name="Hyatt D."/>
            <person name="Dill B.D."/>
            <person name="Land M.L."/>
            <person name="Verberkmoes N.C."/>
            <person name="Hettich R.L."/>
            <person name="Banfield J.F."/>
        </authorList>
    </citation>
    <scope>NUCLEOTIDE SEQUENCE [LARGE SCALE GENOMIC DNA]</scope>
</reference>
<sequence>MIFGVDQILALIESQSYLALFVLMFLESVILPIPSEVVLPFTGFLIAIGKINPYFAFIDVIAASILGSIVGFLLGYFLGIDLFLKYTKKLGFKGLEYEKGMKWIKRYGDYFAFFTKLLPAVRSIAGIICGAFKMDIKKFIAYSSFGVLIWSGFLVYTGYYLSNNWESIANIFEKIGVYVAALFVLFFLFYIFRKRIYVIFKKIAHK</sequence>
<dbReference type="GO" id="GO:0005886">
    <property type="term" value="C:plasma membrane"/>
    <property type="evidence" value="ECO:0007669"/>
    <property type="project" value="UniProtKB-SubCell"/>
</dbReference>
<organism evidence="8 9">
    <name type="scientific">Candidatus Parvarchaeum acidophilus ARMAN-5</name>
    <dbReference type="NCBI Taxonomy" id="662762"/>
    <lineage>
        <taxon>Archaea</taxon>
        <taxon>Candidatus Parvarchaeota</taxon>
        <taxon>Candidatus Parvarchaeum</taxon>
    </lineage>
</organism>
<dbReference type="Pfam" id="PF09335">
    <property type="entry name" value="VTT_dom"/>
    <property type="match status" value="1"/>
</dbReference>
<dbReference type="AlphaFoldDB" id="D6GX19"/>
<keyword evidence="4 6" id="KW-1133">Transmembrane helix</keyword>
<accession>D6GX19</accession>
<evidence type="ECO:0000256" key="3">
    <source>
        <dbReference type="ARBA" id="ARBA00022692"/>
    </source>
</evidence>
<feature type="transmembrane region" description="Helical" evidence="6">
    <location>
        <begin position="54"/>
        <end position="78"/>
    </location>
</feature>
<comment type="subcellular location">
    <subcellularLocation>
        <location evidence="1">Cell membrane</location>
        <topology evidence="1">Multi-pass membrane protein</topology>
    </subcellularLocation>
</comment>
<dbReference type="InterPro" id="IPR051311">
    <property type="entry name" value="DedA_domain"/>
</dbReference>
<keyword evidence="5 6" id="KW-0472">Membrane</keyword>
<dbReference type="InterPro" id="IPR032816">
    <property type="entry name" value="VTT_dom"/>
</dbReference>
<dbReference type="PANTHER" id="PTHR42709">
    <property type="entry name" value="ALKALINE PHOSPHATASE LIKE PROTEIN"/>
    <property type="match status" value="1"/>
</dbReference>
<keyword evidence="2" id="KW-1003">Cell membrane</keyword>
<dbReference type="EMBL" id="GG745614">
    <property type="protein sequence ID" value="EFD92242.1"/>
    <property type="molecule type" value="Genomic_DNA"/>
</dbReference>
<feature type="transmembrane region" description="Helical" evidence="6">
    <location>
        <begin position="20"/>
        <end position="47"/>
    </location>
</feature>
<evidence type="ECO:0000313" key="9">
    <source>
        <dbReference type="Proteomes" id="UP000009376"/>
    </source>
</evidence>
<protein>
    <submittedName>
        <fullName evidence="8">SNARE associated protein</fullName>
    </submittedName>
</protein>
<evidence type="ECO:0000256" key="5">
    <source>
        <dbReference type="ARBA" id="ARBA00023136"/>
    </source>
</evidence>
<keyword evidence="3 6" id="KW-0812">Transmembrane</keyword>
<gene>
    <name evidence="8" type="ORF">BJBARM5_1043</name>
</gene>
<proteinExistence type="predicted"/>
<evidence type="ECO:0000256" key="2">
    <source>
        <dbReference type="ARBA" id="ARBA00022475"/>
    </source>
</evidence>
<name>D6GX19_PARA5</name>
<dbReference type="PANTHER" id="PTHR42709:SF6">
    <property type="entry name" value="UNDECAPRENYL PHOSPHATE TRANSPORTER A"/>
    <property type="match status" value="1"/>
</dbReference>
<dbReference type="Proteomes" id="UP000009376">
    <property type="component" value="Unassembled WGS sequence"/>
</dbReference>
<evidence type="ECO:0000259" key="7">
    <source>
        <dbReference type="Pfam" id="PF09335"/>
    </source>
</evidence>
<dbReference type="TCDB" id="9.B.27.2.5">
    <property type="family name" value="the death effector domain a (deda) family"/>
</dbReference>
<feature type="transmembrane region" description="Helical" evidence="6">
    <location>
        <begin position="110"/>
        <end position="132"/>
    </location>
</feature>
<feature type="transmembrane region" description="Helical" evidence="6">
    <location>
        <begin position="139"/>
        <end position="159"/>
    </location>
</feature>
<evidence type="ECO:0000256" key="6">
    <source>
        <dbReference type="SAM" id="Phobius"/>
    </source>
</evidence>
<feature type="domain" description="VTT" evidence="7">
    <location>
        <begin position="33"/>
        <end position="159"/>
    </location>
</feature>
<evidence type="ECO:0000313" key="8">
    <source>
        <dbReference type="EMBL" id="EFD92242.1"/>
    </source>
</evidence>